<proteinExistence type="predicted"/>
<comment type="caution">
    <text evidence="1">The sequence shown here is derived from an EMBL/GenBank/DDBJ whole genome shotgun (WGS) entry which is preliminary data.</text>
</comment>
<dbReference type="Gene3D" id="1.20.58.1030">
    <property type="match status" value="1"/>
</dbReference>
<dbReference type="AlphaFoldDB" id="A0A0W8F811"/>
<organism evidence="1">
    <name type="scientific">hydrocarbon metagenome</name>
    <dbReference type="NCBI Taxonomy" id="938273"/>
    <lineage>
        <taxon>unclassified sequences</taxon>
        <taxon>metagenomes</taxon>
        <taxon>ecological metagenomes</taxon>
    </lineage>
</organism>
<name>A0A0W8F811_9ZZZZ</name>
<dbReference type="Gene3D" id="3.40.5.50">
    <property type="match status" value="1"/>
</dbReference>
<sequence length="188" mass="21465">MDLANALREERKSAELQPLDEDFYQQVGTYLTGMGQELSQIIDPFSVEAQILQDTLKSERSSLNKLIDQRIKKIVRRALRNARSASREEVFSGMTAEETEIYRQMLSTIALGRESIFSHMTPTERPLTGKKDILREYEVVRLLDDVPMFAGVDGNNYLLARDDVVVLPAVHARNLRNKNLASEVKIQR</sequence>
<protein>
    <recommendedName>
        <fullName evidence="2">DNA replication complex GINS family protein</fullName>
    </recommendedName>
</protein>
<evidence type="ECO:0000313" key="1">
    <source>
        <dbReference type="EMBL" id="KUG17017.1"/>
    </source>
</evidence>
<gene>
    <name evidence="1" type="ORF">ASZ90_013310</name>
</gene>
<accession>A0A0W8F811</accession>
<reference evidence="1" key="1">
    <citation type="journal article" date="2015" name="Proc. Natl. Acad. Sci. U.S.A.">
        <title>Networks of energetic and metabolic interactions define dynamics in microbial communities.</title>
        <authorList>
            <person name="Embree M."/>
            <person name="Liu J.K."/>
            <person name="Al-Bassam M.M."/>
            <person name="Zengler K."/>
        </authorList>
    </citation>
    <scope>NUCLEOTIDE SEQUENCE</scope>
</reference>
<dbReference type="EMBL" id="LNQE01001469">
    <property type="protein sequence ID" value="KUG17017.1"/>
    <property type="molecule type" value="Genomic_DNA"/>
</dbReference>
<dbReference type="CDD" id="cd11714">
    <property type="entry name" value="GINS_A_archaea"/>
    <property type="match status" value="1"/>
</dbReference>
<evidence type="ECO:0008006" key="2">
    <source>
        <dbReference type="Google" id="ProtNLM"/>
    </source>
</evidence>